<dbReference type="SUPFAM" id="SSF55729">
    <property type="entry name" value="Acyl-CoA N-acyltransferases (Nat)"/>
    <property type="match status" value="1"/>
</dbReference>
<proteinExistence type="inferred from homology"/>
<keyword evidence="2" id="KW-0012">Acyltransferase</keyword>
<dbReference type="RefSeq" id="WP_154518509.1">
    <property type="nucleotide sequence ID" value="NZ_VUNM01000039.1"/>
</dbReference>
<comment type="similarity">
    <text evidence="3">Belongs to the acetyltransferase family. RimJ subfamily.</text>
</comment>
<keyword evidence="1 5" id="KW-0808">Transferase</keyword>
<dbReference type="Proteomes" id="UP000442619">
    <property type="component" value="Unassembled WGS sequence"/>
</dbReference>
<dbReference type="InterPro" id="IPR000182">
    <property type="entry name" value="GNAT_dom"/>
</dbReference>
<evidence type="ECO:0000259" key="4">
    <source>
        <dbReference type="Pfam" id="PF13302"/>
    </source>
</evidence>
<sequence>MHHIGTKTIATERLILRQFTIEDSQAMYTNWATDDKVTAYLTWPTHTSEEVTKSILNDWVDSYKKPDTYHWAITLKSFNNQPIGSITVVELREKAKVAQLGYCIGSKWWHQGLTSEALNAVKNFLFDEVGFNRIEAKHDINNPNSGKVMLKCGLKYEGTLKQAYWNNHGICDCSIYGLVNQDR</sequence>
<dbReference type="InterPro" id="IPR016181">
    <property type="entry name" value="Acyl_CoA_acyltransferase"/>
</dbReference>
<dbReference type="EMBL" id="VUNM01000039">
    <property type="protein sequence ID" value="MST90149.1"/>
    <property type="molecule type" value="Genomic_DNA"/>
</dbReference>
<dbReference type="InterPro" id="IPR051531">
    <property type="entry name" value="N-acetyltransferase"/>
</dbReference>
<dbReference type="Gene3D" id="3.40.630.30">
    <property type="match status" value="1"/>
</dbReference>
<evidence type="ECO:0000256" key="1">
    <source>
        <dbReference type="ARBA" id="ARBA00022679"/>
    </source>
</evidence>
<keyword evidence="6" id="KW-1185">Reference proteome</keyword>
<gene>
    <name evidence="5" type="ORF">FYJ79_11340</name>
</gene>
<accession>A0A844FXZ7</accession>
<dbReference type="PANTHER" id="PTHR43792:SF8">
    <property type="entry name" value="[RIBOSOMAL PROTEIN US5]-ALANINE N-ACETYLTRANSFERASE"/>
    <property type="match status" value="1"/>
</dbReference>
<reference evidence="5 6" key="1">
    <citation type="submission" date="2019-08" db="EMBL/GenBank/DDBJ databases">
        <title>In-depth cultivation of the pig gut microbiome towards novel bacterial diversity and tailored functional studies.</title>
        <authorList>
            <person name="Wylensek D."/>
            <person name="Hitch T.C.A."/>
            <person name="Clavel T."/>
        </authorList>
    </citation>
    <scope>NUCLEOTIDE SEQUENCE [LARGE SCALE GENOMIC DNA]</scope>
    <source>
        <strain evidence="5 6">CA-Schmier-601-WT-3</strain>
    </source>
</reference>
<evidence type="ECO:0000313" key="6">
    <source>
        <dbReference type="Proteomes" id="UP000442619"/>
    </source>
</evidence>
<dbReference type="AlphaFoldDB" id="A0A844FXZ7"/>
<dbReference type="GO" id="GO:0016747">
    <property type="term" value="F:acyltransferase activity, transferring groups other than amino-acyl groups"/>
    <property type="evidence" value="ECO:0007669"/>
    <property type="project" value="InterPro"/>
</dbReference>
<evidence type="ECO:0000256" key="3">
    <source>
        <dbReference type="ARBA" id="ARBA00038502"/>
    </source>
</evidence>
<protein>
    <submittedName>
        <fullName evidence="5">GNAT family N-acetyltransferase</fullName>
    </submittedName>
</protein>
<comment type="caution">
    <text evidence="5">The sequence shown here is derived from an EMBL/GenBank/DDBJ whole genome shotgun (WGS) entry which is preliminary data.</text>
</comment>
<organism evidence="5 6">
    <name type="scientific">Sharpea porci</name>
    <dbReference type="NCBI Taxonomy" id="2652286"/>
    <lineage>
        <taxon>Bacteria</taxon>
        <taxon>Bacillati</taxon>
        <taxon>Bacillota</taxon>
        <taxon>Erysipelotrichia</taxon>
        <taxon>Erysipelotrichales</taxon>
        <taxon>Coprobacillaceae</taxon>
        <taxon>Sharpea</taxon>
    </lineage>
</organism>
<dbReference type="Pfam" id="PF13302">
    <property type="entry name" value="Acetyltransf_3"/>
    <property type="match status" value="1"/>
</dbReference>
<evidence type="ECO:0000313" key="5">
    <source>
        <dbReference type="EMBL" id="MST90149.1"/>
    </source>
</evidence>
<evidence type="ECO:0000256" key="2">
    <source>
        <dbReference type="ARBA" id="ARBA00023315"/>
    </source>
</evidence>
<dbReference type="PANTHER" id="PTHR43792">
    <property type="entry name" value="GNAT FAMILY, PUTATIVE (AFU_ORTHOLOGUE AFUA_3G00765)-RELATED-RELATED"/>
    <property type="match status" value="1"/>
</dbReference>
<feature type="domain" description="N-acetyltransferase" evidence="4">
    <location>
        <begin position="13"/>
        <end position="155"/>
    </location>
</feature>
<name>A0A844FXZ7_9FIRM</name>